<dbReference type="EMBL" id="FOEF01000003">
    <property type="protein sequence ID" value="SEO97024.1"/>
    <property type="molecule type" value="Genomic_DNA"/>
</dbReference>
<name>A0A1H8U2D7_9PSEU</name>
<dbReference type="OrthoDB" id="9762947at2"/>
<evidence type="ECO:0000256" key="4">
    <source>
        <dbReference type="ARBA" id="ARBA00023136"/>
    </source>
</evidence>
<feature type="transmembrane region" description="Helical" evidence="5">
    <location>
        <begin position="146"/>
        <end position="169"/>
    </location>
</feature>
<feature type="transmembrane region" description="Helical" evidence="5">
    <location>
        <begin position="209"/>
        <end position="230"/>
    </location>
</feature>
<feature type="transmembrane region" description="Helical" evidence="5">
    <location>
        <begin position="25"/>
        <end position="48"/>
    </location>
</feature>
<keyword evidence="7" id="KW-1185">Reference proteome</keyword>
<feature type="transmembrane region" description="Helical" evidence="5">
    <location>
        <begin position="54"/>
        <end position="74"/>
    </location>
</feature>
<sequence>MTDQETERTVTAGDDHRLRRAMGPVGMMFVSLGSIIGSGWLFGALYGAQIAGPAAIVSWLIGMVMAMVVGLTYAEVGTMFPHSGGIGRYPHYSFGSFASFNLGWANWLGLASVAPIEVLACVQYAASYFPWLQKTQDGVSVLTPAGLLVSIVLMAVFVVVNALGVGVFARVNNVLVWWKLAVITVLTVALVLASFHADHFTSFGGFAPYGASGIFGAITGGGIAVAYGGFQQAISLAGESRRPQRDVPLTIIGSLLIAGVLYVALQVAFIGAVPASALRAGGWSAVGDNFTSAGHVVAQFGPLAALASALGMGWLAMTLYVDAVISPGDTGMIYAGTTARLSYAMARNANAPARLGAISRTGVPWVGLVLAFVVGCIFFLPFPGWQKLIGFQVSATVISFGSGPIVLLAMRKQLPAFPRPFRLRGARFVSFLALWVCNLTIYWTGWATTWKVMAVTLIGFALFGLSQWNARRRGIDAPAGFRYGWWLLVWYAGLTLIGFLGNYPAVSEHAGNRGLLGDLTGAVAGAALAVLVLVLSTRTAPDTVRAELTDPASSTVEELHA</sequence>
<feature type="transmembrane region" description="Helical" evidence="5">
    <location>
        <begin position="483"/>
        <end position="503"/>
    </location>
</feature>
<feature type="transmembrane region" description="Helical" evidence="5">
    <location>
        <begin position="363"/>
        <end position="382"/>
    </location>
</feature>
<dbReference type="InterPro" id="IPR052962">
    <property type="entry name" value="AA_Transporter_AGT"/>
</dbReference>
<dbReference type="RefSeq" id="WP_091614766.1">
    <property type="nucleotide sequence ID" value="NZ_FOEF01000003.1"/>
</dbReference>
<feature type="transmembrane region" description="Helical" evidence="5">
    <location>
        <begin position="104"/>
        <end position="126"/>
    </location>
</feature>
<gene>
    <name evidence="6" type="ORF">SAMN04489732_10322</name>
</gene>
<feature type="transmembrane region" description="Helical" evidence="5">
    <location>
        <begin position="293"/>
        <end position="316"/>
    </location>
</feature>
<feature type="transmembrane region" description="Helical" evidence="5">
    <location>
        <begin position="176"/>
        <end position="197"/>
    </location>
</feature>
<accession>A0A1H8U2D7</accession>
<proteinExistence type="predicted"/>
<dbReference type="GO" id="GO:0022857">
    <property type="term" value="F:transmembrane transporter activity"/>
    <property type="evidence" value="ECO:0007669"/>
    <property type="project" value="InterPro"/>
</dbReference>
<feature type="transmembrane region" description="Helical" evidence="5">
    <location>
        <begin position="428"/>
        <end position="446"/>
    </location>
</feature>
<evidence type="ECO:0000256" key="2">
    <source>
        <dbReference type="ARBA" id="ARBA00022692"/>
    </source>
</evidence>
<organism evidence="6 7">
    <name type="scientific">Amycolatopsis saalfeldensis</name>
    <dbReference type="NCBI Taxonomy" id="394193"/>
    <lineage>
        <taxon>Bacteria</taxon>
        <taxon>Bacillati</taxon>
        <taxon>Actinomycetota</taxon>
        <taxon>Actinomycetes</taxon>
        <taxon>Pseudonocardiales</taxon>
        <taxon>Pseudonocardiaceae</taxon>
        <taxon>Amycolatopsis</taxon>
    </lineage>
</organism>
<dbReference type="Gene3D" id="1.20.1740.10">
    <property type="entry name" value="Amino acid/polyamine transporter I"/>
    <property type="match status" value="1"/>
</dbReference>
<evidence type="ECO:0000256" key="1">
    <source>
        <dbReference type="ARBA" id="ARBA00004141"/>
    </source>
</evidence>
<protein>
    <submittedName>
        <fullName evidence="6">Amino acid transporter</fullName>
    </submittedName>
</protein>
<evidence type="ECO:0000313" key="6">
    <source>
        <dbReference type="EMBL" id="SEO97024.1"/>
    </source>
</evidence>
<dbReference type="InterPro" id="IPR002293">
    <property type="entry name" value="AA/rel_permease1"/>
</dbReference>
<keyword evidence="4 5" id="KW-0472">Membrane</keyword>
<feature type="transmembrane region" description="Helical" evidence="5">
    <location>
        <begin position="388"/>
        <end position="408"/>
    </location>
</feature>
<feature type="transmembrane region" description="Helical" evidence="5">
    <location>
        <begin position="515"/>
        <end position="535"/>
    </location>
</feature>
<keyword evidence="2 5" id="KW-0812">Transmembrane</keyword>
<evidence type="ECO:0000256" key="3">
    <source>
        <dbReference type="ARBA" id="ARBA00022989"/>
    </source>
</evidence>
<comment type="subcellular location">
    <subcellularLocation>
        <location evidence="1">Membrane</location>
        <topology evidence="1">Multi-pass membrane protein</topology>
    </subcellularLocation>
</comment>
<dbReference type="PANTHER" id="PTHR47547">
    <property type="match status" value="1"/>
</dbReference>
<dbReference type="Pfam" id="PF13520">
    <property type="entry name" value="AA_permease_2"/>
    <property type="match status" value="1"/>
</dbReference>
<dbReference type="STRING" id="394193.SAMN04489732_10322"/>
<dbReference type="AlphaFoldDB" id="A0A1H8U2D7"/>
<dbReference type="PANTHER" id="PTHR47547:SF1">
    <property type="entry name" value="ASPARTATE-PROTON SYMPORTER"/>
    <property type="match status" value="1"/>
</dbReference>
<keyword evidence="3 5" id="KW-1133">Transmembrane helix</keyword>
<dbReference type="PIRSF" id="PIRSF006060">
    <property type="entry name" value="AA_transporter"/>
    <property type="match status" value="1"/>
</dbReference>
<evidence type="ECO:0000256" key="5">
    <source>
        <dbReference type="SAM" id="Phobius"/>
    </source>
</evidence>
<evidence type="ECO:0000313" key="7">
    <source>
        <dbReference type="Proteomes" id="UP000198582"/>
    </source>
</evidence>
<feature type="transmembrane region" description="Helical" evidence="5">
    <location>
        <begin position="251"/>
        <end position="273"/>
    </location>
</feature>
<dbReference type="Proteomes" id="UP000198582">
    <property type="component" value="Unassembled WGS sequence"/>
</dbReference>
<dbReference type="GO" id="GO:0016020">
    <property type="term" value="C:membrane"/>
    <property type="evidence" value="ECO:0007669"/>
    <property type="project" value="UniProtKB-SubCell"/>
</dbReference>
<feature type="transmembrane region" description="Helical" evidence="5">
    <location>
        <begin position="452"/>
        <end position="471"/>
    </location>
</feature>
<reference evidence="6 7" key="1">
    <citation type="submission" date="2016-10" db="EMBL/GenBank/DDBJ databases">
        <authorList>
            <person name="de Groot N.N."/>
        </authorList>
    </citation>
    <scope>NUCLEOTIDE SEQUENCE [LARGE SCALE GENOMIC DNA]</scope>
    <source>
        <strain evidence="6 7">DSM 44993</strain>
    </source>
</reference>